<name>A0A8D2F5P1_THEGE</name>
<proteinExistence type="predicted"/>
<protein>
    <submittedName>
        <fullName evidence="1">Uncharacterized protein</fullName>
    </submittedName>
</protein>
<evidence type="ECO:0000313" key="1">
    <source>
        <dbReference type="Ensembl" id="ENSTGEP00000015573.1"/>
    </source>
</evidence>
<accession>A0A8D2F5P1</accession>
<keyword evidence="2" id="KW-1185">Reference proteome</keyword>
<reference evidence="1" key="2">
    <citation type="submission" date="2025-08" db="UniProtKB">
        <authorList>
            <consortium name="Ensembl"/>
        </authorList>
    </citation>
    <scope>IDENTIFICATION</scope>
</reference>
<reference evidence="1" key="3">
    <citation type="submission" date="2025-09" db="UniProtKB">
        <authorList>
            <consortium name="Ensembl"/>
        </authorList>
    </citation>
    <scope>IDENTIFICATION</scope>
</reference>
<dbReference type="Ensembl" id="ENSTGET00000018628.1">
    <property type="protein sequence ID" value="ENSTGEP00000015573.1"/>
    <property type="gene ID" value="ENSTGEG00000012584.1"/>
</dbReference>
<sequence>SVDGYGIFQHQLKRRACFKAGQFCKKGKEEETGSQLWRTPFCQLWGLTPLEQEKEGETAPHQ</sequence>
<evidence type="ECO:0000313" key="2">
    <source>
        <dbReference type="Proteomes" id="UP000694411"/>
    </source>
</evidence>
<reference evidence="1" key="1">
    <citation type="submission" date="2018-05" db="EMBL/GenBank/DDBJ databases">
        <title>Whole genome of Theropithecus gelada.</title>
        <authorList>
            <person name="Chiou K.L."/>
            <person name="Snyder-Mackler N."/>
        </authorList>
    </citation>
    <scope>NUCLEOTIDE SEQUENCE [LARGE SCALE GENOMIC DNA]</scope>
</reference>
<dbReference type="Proteomes" id="UP000694411">
    <property type="component" value="Chromosome X"/>
</dbReference>
<organism evidence="1 2">
    <name type="scientific">Theropithecus gelada</name>
    <name type="common">Gelada baboon</name>
    <dbReference type="NCBI Taxonomy" id="9565"/>
    <lineage>
        <taxon>Eukaryota</taxon>
        <taxon>Metazoa</taxon>
        <taxon>Chordata</taxon>
        <taxon>Craniata</taxon>
        <taxon>Vertebrata</taxon>
        <taxon>Euteleostomi</taxon>
        <taxon>Mammalia</taxon>
        <taxon>Eutheria</taxon>
        <taxon>Euarchontoglires</taxon>
        <taxon>Primates</taxon>
        <taxon>Haplorrhini</taxon>
        <taxon>Catarrhini</taxon>
        <taxon>Cercopithecidae</taxon>
        <taxon>Cercopithecinae</taxon>
        <taxon>Theropithecus</taxon>
    </lineage>
</organism>
<dbReference type="AlphaFoldDB" id="A0A8D2F5P1"/>